<dbReference type="Gene3D" id="3.90.1150.10">
    <property type="entry name" value="Aspartate Aminotransferase, domain 1"/>
    <property type="match status" value="1"/>
</dbReference>
<dbReference type="Gene3D" id="3.40.640.10">
    <property type="entry name" value="Type I PLP-dependent aspartate aminotransferase-like (Major domain)"/>
    <property type="match status" value="1"/>
</dbReference>
<evidence type="ECO:0000313" key="8">
    <source>
        <dbReference type="EMBL" id="PSC67770.1"/>
    </source>
</evidence>
<evidence type="ECO:0000256" key="3">
    <source>
        <dbReference type="ARBA" id="ARBA00022793"/>
    </source>
</evidence>
<evidence type="ECO:0000313" key="9">
    <source>
        <dbReference type="Proteomes" id="UP000239649"/>
    </source>
</evidence>
<sequence>MAGPQPPPCSLPAAAPSPADYKQPFGAEEWRCLGHQLVDWLADYQAGIGRWPVRSQVSPGYLRPLLPAAAPEQPQGLDAILSDVTQHILPGITHWQSPSFFAWFGANTSPPSQLAEMLCSALNVIGFSWISSPACTELEAICMDWLGQLLGLPPCFLSAGGGTGVIQSTASEATLVALLAAKARALAGRPPEDASKVVAYCSDQAHSSVKKACMVAGVQHLRVLPTHAAQQHTLQAAVLEAAVEADRAAGLLPCYVVATVGTTSSCAVDPIPAVGAAAQRLGLWLHVDAAWAGAYALLPELRHHFEGLEAADSLDTNPHKGLLTGFDCSCMWIKDASWARAALSLTPEYLRHAANDLDYKDLQVPLGRKMRSLKLWFVMRMYGAEGLRAYLRNRLECQRAFEALLAGEPRLRVAPGTAPAFGLVCFQLSRPDEAASEALLEAVNATGKVFLVHTKLDGVHTWRLALGSTNTQRCHVEAAWAVIQQALDNREQEQQQQQL</sequence>
<dbReference type="InterPro" id="IPR002129">
    <property type="entry name" value="PyrdxlP-dep_de-COase"/>
</dbReference>
<dbReference type="Gene3D" id="1.20.1340.10">
    <property type="entry name" value="dopa decarboxylase, N-terminal domain"/>
    <property type="match status" value="1"/>
</dbReference>
<dbReference type="InterPro" id="IPR015421">
    <property type="entry name" value="PyrdxlP-dep_Trfase_major"/>
</dbReference>
<dbReference type="GO" id="GO:0006520">
    <property type="term" value="P:amino acid metabolic process"/>
    <property type="evidence" value="ECO:0007669"/>
    <property type="project" value="InterPro"/>
</dbReference>
<dbReference type="PROSITE" id="PS00392">
    <property type="entry name" value="DDC_GAD_HDC_YDC"/>
    <property type="match status" value="1"/>
</dbReference>
<proteinExistence type="inferred from homology"/>
<dbReference type="AlphaFoldDB" id="A0A2P6V0Z9"/>
<evidence type="ECO:0000256" key="2">
    <source>
        <dbReference type="ARBA" id="ARBA00009533"/>
    </source>
</evidence>
<evidence type="ECO:0000256" key="4">
    <source>
        <dbReference type="ARBA" id="ARBA00022898"/>
    </source>
</evidence>
<keyword evidence="5 7" id="KW-0456">Lyase</keyword>
<dbReference type="GO" id="GO:0016831">
    <property type="term" value="F:carboxy-lyase activity"/>
    <property type="evidence" value="ECO:0007669"/>
    <property type="project" value="UniProtKB-KW"/>
</dbReference>
<dbReference type="Pfam" id="PF00282">
    <property type="entry name" value="Pyridoxal_deC"/>
    <property type="match status" value="1"/>
</dbReference>
<protein>
    <submittedName>
        <fullName evidence="8">Tyrosine decarboxylase 1-like</fullName>
    </submittedName>
</protein>
<reference evidence="8 9" key="1">
    <citation type="journal article" date="2018" name="Plant J.">
        <title>Genome sequences of Chlorella sorokiniana UTEX 1602 and Micractinium conductrix SAG 241.80: implications to maltose excretion by a green alga.</title>
        <authorList>
            <person name="Arriola M.B."/>
            <person name="Velmurugan N."/>
            <person name="Zhang Y."/>
            <person name="Plunkett M.H."/>
            <person name="Hondzo H."/>
            <person name="Barney B.M."/>
        </authorList>
    </citation>
    <scope>NUCLEOTIDE SEQUENCE [LARGE SCALE GENOMIC DNA]</scope>
    <source>
        <strain evidence="8 9">SAG 241.80</strain>
    </source>
</reference>
<comment type="similarity">
    <text evidence="2 7">Belongs to the group II decarboxylase family.</text>
</comment>
<keyword evidence="9" id="KW-1185">Reference proteome</keyword>
<dbReference type="OrthoDB" id="639767at2759"/>
<dbReference type="InterPro" id="IPR010977">
    <property type="entry name" value="Aromatic_deC"/>
</dbReference>
<dbReference type="STRING" id="554055.A0A2P6V0Z9"/>
<dbReference type="GO" id="GO:0019752">
    <property type="term" value="P:carboxylic acid metabolic process"/>
    <property type="evidence" value="ECO:0007669"/>
    <property type="project" value="InterPro"/>
</dbReference>
<dbReference type="GO" id="GO:0005737">
    <property type="term" value="C:cytoplasm"/>
    <property type="evidence" value="ECO:0007669"/>
    <property type="project" value="TreeGrafter"/>
</dbReference>
<evidence type="ECO:0000256" key="7">
    <source>
        <dbReference type="RuleBase" id="RU000382"/>
    </source>
</evidence>
<dbReference type="PRINTS" id="PR00800">
    <property type="entry name" value="YHDCRBOXLASE"/>
</dbReference>
<dbReference type="PANTHER" id="PTHR11999">
    <property type="entry name" value="GROUP II PYRIDOXAL-5-PHOSPHATE DECARBOXYLASE"/>
    <property type="match status" value="1"/>
</dbReference>
<dbReference type="InterPro" id="IPR015422">
    <property type="entry name" value="PyrdxlP-dep_Trfase_small"/>
</dbReference>
<evidence type="ECO:0000256" key="5">
    <source>
        <dbReference type="ARBA" id="ARBA00023239"/>
    </source>
</evidence>
<name>A0A2P6V0Z9_9CHLO</name>
<evidence type="ECO:0000256" key="6">
    <source>
        <dbReference type="PIRSR" id="PIRSR602129-50"/>
    </source>
</evidence>
<gene>
    <name evidence="8" type="ORF">C2E20_8554</name>
</gene>
<dbReference type="PANTHER" id="PTHR11999:SF70">
    <property type="entry name" value="MIP05841P"/>
    <property type="match status" value="1"/>
</dbReference>
<accession>A0A2P6V0Z9</accession>
<keyword evidence="4 6" id="KW-0663">Pyridoxal phosphate</keyword>
<dbReference type="SUPFAM" id="SSF53383">
    <property type="entry name" value="PLP-dependent transferases"/>
    <property type="match status" value="1"/>
</dbReference>
<comment type="cofactor">
    <cofactor evidence="1 6 7">
        <name>pyridoxal 5'-phosphate</name>
        <dbReference type="ChEBI" id="CHEBI:597326"/>
    </cofactor>
</comment>
<dbReference type="Proteomes" id="UP000239649">
    <property type="component" value="Unassembled WGS sequence"/>
</dbReference>
<evidence type="ECO:0000256" key="1">
    <source>
        <dbReference type="ARBA" id="ARBA00001933"/>
    </source>
</evidence>
<organism evidence="8 9">
    <name type="scientific">Micractinium conductrix</name>
    <dbReference type="NCBI Taxonomy" id="554055"/>
    <lineage>
        <taxon>Eukaryota</taxon>
        <taxon>Viridiplantae</taxon>
        <taxon>Chlorophyta</taxon>
        <taxon>core chlorophytes</taxon>
        <taxon>Trebouxiophyceae</taxon>
        <taxon>Chlorellales</taxon>
        <taxon>Chlorellaceae</taxon>
        <taxon>Chlorella clade</taxon>
        <taxon>Micractinium</taxon>
    </lineage>
</organism>
<dbReference type="EMBL" id="LHPF02000048">
    <property type="protein sequence ID" value="PSC67770.1"/>
    <property type="molecule type" value="Genomic_DNA"/>
</dbReference>
<feature type="modified residue" description="N6-(pyridoxal phosphate)lysine" evidence="6">
    <location>
        <position position="320"/>
    </location>
</feature>
<comment type="caution">
    <text evidence="8">The sequence shown here is derived from an EMBL/GenBank/DDBJ whole genome shotgun (WGS) entry which is preliminary data.</text>
</comment>
<dbReference type="InterPro" id="IPR021115">
    <property type="entry name" value="Pyridoxal-P_BS"/>
</dbReference>
<dbReference type="GO" id="GO:0030170">
    <property type="term" value="F:pyridoxal phosphate binding"/>
    <property type="evidence" value="ECO:0007669"/>
    <property type="project" value="InterPro"/>
</dbReference>
<dbReference type="InterPro" id="IPR015424">
    <property type="entry name" value="PyrdxlP-dep_Trfase"/>
</dbReference>
<keyword evidence="3" id="KW-0210">Decarboxylase</keyword>